<dbReference type="AlphaFoldDB" id="A0A7V8SY64"/>
<protein>
    <recommendedName>
        <fullName evidence="3">MucB/RseB N-terminal domain-containing protein</fullName>
    </recommendedName>
</protein>
<evidence type="ECO:0000313" key="2">
    <source>
        <dbReference type="Proteomes" id="UP000567293"/>
    </source>
</evidence>
<dbReference type="Proteomes" id="UP000567293">
    <property type="component" value="Unassembled WGS sequence"/>
</dbReference>
<organism evidence="1 2">
    <name type="scientific">Candidatus Acidiferrum panamense</name>
    <dbReference type="NCBI Taxonomy" id="2741543"/>
    <lineage>
        <taxon>Bacteria</taxon>
        <taxon>Pseudomonadati</taxon>
        <taxon>Acidobacteriota</taxon>
        <taxon>Terriglobia</taxon>
        <taxon>Candidatus Acidiferrales</taxon>
        <taxon>Candidatus Acidiferrum</taxon>
    </lineage>
</organism>
<reference evidence="1" key="1">
    <citation type="submission" date="2020-06" db="EMBL/GenBank/DDBJ databases">
        <title>Legume-microbial interactions unlock mineral nutrients during tropical forest succession.</title>
        <authorList>
            <person name="Epihov D.Z."/>
        </authorList>
    </citation>
    <scope>NUCLEOTIDE SEQUENCE [LARGE SCALE GENOMIC DNA]</scope>
    <source>
        <strain evidence="1">Pan2503</strain>
    </source>
</reference>
<sequence>MFRWIWRTFLPEDRIAAPWCALLHDSPRWHINGHYECSVCGRPYLVPWAEPEQTGAPRLGGALPSLHSAIRPVLVLMAVVAWPSLGRESVTTDASAAAVFERFIGSRGETGGWPVETIQIEASLPRLKKTGRLRAIRRVFPIGQPDYKVLEIAGDATVKNQVIVRYISADEKATELAPSSVALTPANYKIHYAGTVWLGNRLTYAFRVIPRKKREGLINGVLWLDGETGVVVREFGYLAKSPSVFVKRINLTRENELNNGTIAKRITHVSVETRLIGRAQLVIVERPYSGVLTSGGAAEAGQ</sequence>
<comment type="caution">
    <text evidence="1">The sequence shown here is derived from an EMBL/GenBank/DDBJ whole genome shotgun (WGS) entry which is preliminary data.</text>
</comment>
<name>A0A7V8SY64_9BACT</name>
<accession>A0A7V8SY64</accession>
<evidence type="ECO:0000313" key="1">
    <source>
        <dbReference type="EMBL" id="MBA0087075.1"/>
    </source>
</evidence>
<dbReference type="EMBL" id="JACDQQ010001816">
    <property type="protein sequence ID" value="MBA0087075.1"/>
    <property type="molecule type" value="Genomic_DNA"/>
</dbReference>
<evidence type="ECO:0008006" key="3">
    <source>
        <dbReference type="Google" id="ProtNLM"/>
    </source>
</evidence>
<proteinExistence type="predicted"/>
<keyword evidence="2" id="KW-1185">Reference proteome</keyword>
<gene>
    <name evidence="1" type="ORF">HRJ53_18990</name>
</gene>